<dbReference type="EMBL" id="BAAAQX010000011">
    <property type="protein sequence ID" value="GAA2209216.1"/>
    <property type="molecule type" value="Genomic_DNA"/>
</dbReference>
<comment type="caution">
    <text evidence="1">The sequence shown here is derived from an EMBL/GenBank/DDBJ whole genome shotgun (WGS) entry which is preliminary data.</text>
</comment>
<name>A0ABP5PBT0_9ACTN</name>
<gene>
    <name evidence="1" type="ORF">GCM10009850_046740</name>
</gene>
<accession>A0ABP5PBT0</accession>
<evidence type="ECO:0000313" key="2">
    <source>
        <dbReference type="Proteomes" id="UP001499843"/>
    </source>
</evidence>
<sequence>MLPGYAPPPAELQAAAEGIGGGLNRALAAAGHPSLRCALSLVDGTTVVTHLVGRLDTEEARGRVGSWAAGDAAFMITAPLKLVGATAWEAHYNGAPIVRLPVI</sequence>
<keyword evidence="2" id="KW-1185">Reference proteome</keyword>
<organism evidence="1 2">
    <name type="scientific">Nonomuraea monospora</name>
    <dbReference type="NCBI Taxonomy" id="568818"/>
    <lineage>
        <taxon>Bacteria</taxon>
        <taxon>Bacillati</taxon>
        <taxon>Actinomycetota</taxon>
        <taxon>Actinomycetes</taxon>
        <taxon>Streptosporangiales</taxon>
        <taxon>Streptosporangiaceae</taxon>
        <taxon>Nonomuraea</taxon>
    </lineage>
</organism>
<protein>
    <submittedName>
        <fullName evidence="1">Uncharacterized protein</fullName>
    </submittedName>
</protein>
<evidence type="ECO:0000313" key="1">
    <source>
        <dbReference type="EMBL" id="GAA2209216.1"/>
    </source>
</evidence>
<reference evidence="2" key="1">
    <citation type="journal article" date="2019" name="Int. J. Syst. Evol. Microbiol.">
        <title>The Global Catalogue of Microorganisms (GCM) 10K type strain sequencing project: providing services to taxonomists for standard genome sequencing and annotation.</title>
        <authorList>
            <consortium name="The Broad Institute Genomics Platform"/>
            <consortium name="The Broad Institute Genome Sequencing Center for Infectious Disease"/>
            <person name="Wu L."/>
            <person name="Ma J."/>
        </authorList>
    </citation>
    <scope>NUCLEOTIDE SEQUENCE [LARGE SCALE GENOMIC DNA]</scope>
    <source>
        <strain evidence="2">JCM 16114</strain>
    </source>
</reference>
<dbReference type="RefSeq" id="WP_344478108.1">
    <property type="nucleotide sequence ID" value="NZ_BAAAQX010000011.1"/>
</dbReference>
<proteinExistence type="predicted"/>
<dbReference type="Proteomes" id="UP001499843">
    <property type="component" value="Unassembled WGS sequence"/>
</dbReference>